<evidence type="ECO:0000313" key="7">
    <source>
        <dbReference type="Proteomes" id="UP000622648"/>
    </source>
</evidence>
<feature type="domain" description="Glycosyl transferase family 1" evidence="2">
    <location>
        <begin position="178"/>
        <end position="312"/>
    </location>
</feature>
<reference evidence="4" key="4">
    <citation type="submission" date="2024-05" db="EMBL/GenBank/DDBJ databases">
        <authorList>
            <person name="Sun Q."/>
            <person name="Zhou Y."/>
        </authorList>
    </citation>
    <scope>NUCLEOTIDE SEQUENCE</scope>
    <source>
        <strain evidence="4">CGMCC 1.15644</strain>
    </source>
</reference>
<dbReference type="OrthoDB" id="9801609at2"/>
<dbReference type="InterPro" id="IPR028098">
    <property type="entry name" value="Glyco_trans_4-like_N"/>
</dbReference>
<sequence length="348" mass="39811">MKIHFDNIIYSLQRAGGISTYWTALIYRLLRDQHDVSFTELPHQNISRASLNIPQQNLMLRDGRHILFDRFKVLPLSAEKNPFIFHSSYNRTTRNPNARQVITIHDFVHEKFYSGLRRYLHLHQKNKAIRTAEKIIVVSEHTKSDLLHFHPYLKEENIAVIYNGVSADFYPMDVVPNDNARPYLLFIGSRAYYKNFTFAVTLLAELPDFDFCIVGAGLTAAEISLLNQKVPGRWKMLTNIDNVQLNQVYNEAYALIYPSLYEGFGIPLLEVMKTGTPFVALSKSSIPEVAGNAGILVDELNLEAFKQAILGVRGNEALLKAKGQQQASKFSWEKCYQETVQVYHKLGQ</sequence>
<evidence type="ECO:0000259" key="2">
    <source>
        <dbReference type="Pfam" id="PF00534"/>
    </source>
</evidence>
<dbReference type="RefSeq" id="WP_132531879.1">
    <property type="nucleotide sequence ID" value="NZ_BMJO01000004.1"/>
</dbReference>
<comment type="caution">
    <text evidence="5">The sequence shown here is derived from an EMBL/GenBank/DDBJ whole genome shotgun (WGS) entry which is preliminary data.</text>
</comment>
<feature type="domain" description="Glycosyltransferase subfamily 4-like N-terminal" evidence="3">
    <location>
        <begin position="16"/>
        <end position="168"/>
    </location>
</feature>
<evidence type="ECO:0000259" key="3">
    <source>
        <dbReference type="Pfam" id="PF13439"/>
    </source>
</evidence>
<dbReference type="Pfam" id="PF00534">
    <property type="entry name" value="Glycos_transf_1"/>
    <property type="match status" value="1"/>
</dbReference>
<evidence type="ECO:0000256" key="1">
    <source>
        <dbReference type="ARBA" id="ARBA00022679"/>
    </source>
</evidence>
<dbReference type="EMBL" id="SLWO01000003">
    <property type="protein sequence ID" value="TCO27211.1"/>
    <property type="molecule type" value="Genomic_DNA"/>
</dbReference>
<dbReference type="PANTHER" id="PTHR46401:SF2">
    <property type="entry name" value="GLYCOSYLTRANSFERASE WBBK-RELATED"/>
    <property type="match status" value="1"/>
</dbReference>
<dbReference type="InterPro" id="IPR001296">
    <property type="entry name" value="Glyco_trans_1"/>
</dbReference>
<dbReference type="Proteomes" id="UP000295684">
    <property type="component" value="Unassembled WGS sequence"/>
</dbReference>
<organism evidence="5 6">
    <name type="scientific">Pedobacter psychrotolerans</name>
    <dbReference type="NCBI Taxonomy" id="1843235"/>
    <lineage>
        <taxon>Bacteria</taxon>
        <taxon>Pseudomonadati</taxon>
        <taxon>Bacteroidota</taxon>
        <taxon>Sphingobacteriia</taxon>
        <taxon>Sphingobacteriales</taxon>
        <taxon>Sphingobacteriaceae</taxon>
        <taxon>Pedobacter</taxon>
    </lineage>
</organism>
<dbReference type="AlphaFoldDB" id="A0A4R2HFB6"/>
<evidence type="ECO:0000313" key="5">
    <source>
        <dbReference type="EMBL" id="TCO27211.1"/>
    </source>
</evidence>
<keyword evidence="7" id="KW-1185">Reference proteome</keyword>
<accession>A0A4R2HFB6</accession>
<name>A0A4R2HFB6_9SPHI</name>
<dbReference type="Gene3D" id="3.40.50.2000">
    <property type="entry name" value="Glycogen Phosphorylase B"/>
    <property type="match status" value="2"/>
</dbReference>
<dbReference type="CDD" id="cd03809">
    <property type="entry name" value="GT4_MtfB-like"/>
    <property type="match status" value="1"/>
</dbReference>
<gene>
    <name evidence="4" type="primary">wbyK</name>
    <name evidence="5" type="ORF">EV200_103545</name>
    <name evidence="4" type="ORF">GCM10011413_27820</name>
</gene>
<proteinExistence type="predicted"/>
<reference evidence="4" key="1">
    <citation type="journal article" date="2014" name="Int. J. Syst. Evol. Microbiol.">
        <title>Complete genome of a new Firmicutes species belonging to the dominant human colonic microbiota ('Ruminococcus bicirculans') reveals two chromosomes and a selective capacity to utilize plant glucans.</title>
        <authorList>
            <consortium name="NISC Comparative Sequencing Program"/>
            <person name="Wegmann U."/>
            <person name="Louis P."/>
            <person name="Goesmann A."/>
            <person name="Henrissat B."/>
            <person name="Duncan S.H."/>
            <person name="Flint H.J."/>
        </authorList>
    </citation>
    <scope>NUCLEOTIDE SEQUENCE</scope>
    <source>
        <strain evidence="4">CGMCC 1.15644</strain>
    </source>
</reference>
<dbReference type="GO" id="GO:0009103">
    <property type="term" value="P:lipopolysaccharide biosynthetic process"/>
    <property type="evidence" value="ECO:0007669"/>
    <property type="project" value="TreeGrafter"/>
</dbReference>
<reference evidence="7" key="2">
    <citation type="journal article" date="2019" name="Int. J. Syst. Evol. Microbiol.">
        <title>The Global Catalogue of Microorganisms (GCM) 10K type strain sequencing project: providing services to taxonomists for standard genome sequencing and annotation.</title>
        <authorList>
            <consortium name="The Broad Institute Genomics Platform"/>
            <consortium name="The Broad Institute Genome Sequencing Center for Infectious Disease"/>
            <person name="Wu L."/>
            <person name="Ma J."/>
        </authorList>
    </citation>
    <scope>NUCLEOTIDE SEQUENCE [LARGE SCALE GENOMIC DNA]</scope>
    <source>
        <strain evidence="7">CGMCC 1.15644</strain>
    </source>
</reference>
<dbReference type="Pfam" id="PF13439">
    <property type="entry name" value="Glyco_transf_4"/>
    <property type="match status" value="1"/>
</dbReference>
<evidence type="ECO:0000313" key="4">
    <source>
        <dbReference type="EMBL" id="GGE59823.1"/>
    </source>
</evidence>
<reference evidence="5 6" key="3">
    <citation type="submission" date="2019-03" db="EMBL/GenBank/DDBJ databases">
        <title>Genomic Encyclopedia of Type Strains, Phase IV (KMG-IV): sequencing the most valuable type-strain genomes for metagenomic binning, comparative biology and taxonomic classification.</title>
        <authorList>
            <person name="Goeker M."/>
        </authorList>
    </citation>
    <scope>NUCLEOTIDE SEQUENCE [LARGE SCALE GENOMIC DNA]</scope>
    <source>
        <strain evidence="5 6">DSM 103236</strain>
    </source>
</reference>
<dbReference type="PANTHER" id="PTHR46401">
    <property type="entry name" value="GLYCOSYLTRANSFERASE WBBK-RELATED"/>
    <property type="match status" value="1"/>
</dbReference>
<keyword evidence="5" id="KW-0328">Glycosyltransferase</keyword>
<keyword evidence="1 5" id="KW-0808">Transferase</keyword>
<dbReference type="Proteomes" id="UP000622648">
    <property type="component" value="Unassembled WGS sequence"/>
</dbReference>
<dbReference type="GO" id="GO:0016757">
    <property type="term" value="F:glycosyltransferase activity"/>
    <property type="evidence" value="ECO:0007669"/>
    <property type="project" value="UniProtKB-KW"/>
</dbReference>
<dbReference type="EMBL" id="BMJO01000004">
    <property type="protein sequence ID" value="GGE59823.1"/>
    <property type="molecule type" value="Genomic_DNA"/>
</dbReference>
<evidence type="ECO:0000313" key="6">
    <source>
        <dbReference type="Proteomes" id="UP000295684"/>
    </source>
</evidence>
<protein>
    <submittedName>
        <fullName evidence="5">Mannosyltransferase</fullName>
    </submittedName>
</protein>
<dbReference type="SUPFAM" id="SSF53756">
    <property type="entry name" value="UDP-Glycosyltransferase/glycogen phosphorylase"/>
    <property type="match status" value="1"/>
</dbReference>